<accession>A0A644VLJ7</accession>
<evidence type="ECO:0000313" key="2">
    <source>
        <dbReference type="EMBL" id="MPL92191.1"/>
    </source>
</evidence>
<keyword evidence="1" id="KW-1133">Transmembrane helix</keyword>
<reference evidence="2" key="1">
    <citation type="submission" date="2019-08" db="EMBL/GenBank/DDBJ databases">
        <authorList>
            <person name="Kucharzyk K."/>
            <person name="Murdoch R.W."/>
            <person name="Higgins S."/>
            <person name="Loffler F."/>
        </authorList>
    </citation>
    <scope>NUCLEOTIDE SEQUENCE</scope>
</reference>
<keyword evidence="1" id="KW-0472">Membrane</keyword>
<feature type="transmembrane region" description="Helical" evidence="1">
    <location>
        <begin position="225"/>
        <end position="245"/>
    </location>
</feature>
<feature type="transmembrane region" description="Helical" evidence="1">
    <location>
        <begin position="43"/>
        <end position="63"/>
    </location>
</feature>
<comment type="caution">
    <text evidence="2">The sequence shown here is derived from an EMBL/GenBank/DDBJ whole genome shotgun (WGS) entry which is preliminary data.</text>
</comment>
<feature type="transmembrane region" description="Helical" evidence="1">
    <location>
        <begin position="83"/>
        <end position="102"/>
    </location>
</feature>
<dbReference type="EMBL" id="VSSQ01000350">
    <property type="protein sequence ID" value="MPL92191.1"/>
    <property type="molecule type" value="Genomic_DNA"/>
</dbReference>
<dbReference type="AlphaFoldDB" id="A0A644VLJ7"/>
<dbReference type="GO" id="GO:0043190">
    <property type="term" value="C:ATP-binding cassette (ABC) transporter complex"/>
    <property type="evidence" value="ECO:0007669"/>
    <property type="project" value="InterPro"/>
</dbReference>
<feature type="transmembrane region" description="Helical" evidence="1">
    <location>
        <begin position="167"/>
        <end position="187"/>
    </location>
</feature>
<dbReference type="Pfam" id="PF02405">
    <property type="entry name" value="MlaE"/>
    <property type="match status" value="1"/>
</dbReference>
<dbReference type="PANTHER" id="PTHR30188">
    <property type="entry name" value="ABC TRANSPORTER PERMEASE PROTEIN-RELATED"/>
    <property type="match status" value="1"/>
</dbReference>
<feature type="transmembrane region" description="Helical" evidence="1">
    <location>
        <begin position="194"/>
        <end position="213"/>
    </location>
</feature>
<dbReference type="InterPro" id="IPR030802">
    <property type="entry name" value="Permease_MalE"/>
</dbReference>
<evidence type="ECO:0000256" key="1">
    <source>
        <dbReference type="SAM" id="Phobius"/>
    </source>
</evidence>
<sequence>MNIFQDTGKYVLLMKRVMVFPDRWRMFFRQLPKELEKLGLQSLPIVIIISVFIGAIMTIQTKLNTENPMLPTYSTGLVTRDTLLLEFSSTILCLILAGKIGSNIASEIGTMRITEQIDALEIMGVNSANYLILPKIVAFVFMMPFLVIFSMGIGLVGGYLVGVFSDIITTADYLLGIQYAFIPYYVFYSLVKSLVFAFLIASVAAYYGYYAYGGALDVGKASTNAVVNSSILILFFNLLITNVMLN</sequence>
<feature type="transmembrane region" description="Helical" evidence="1">
    <location>
        <begin position="136"/>
        <end position="161"/>
    </location>
</feature>
<keyword evidence="1" id="KW-0812">Transmembrane</keyword>
<organism evidence="2">
    <name type="scientific">bioreactor metagenome</name>
    <dbReference type="NCBI Taxonomy" id="1076179"/>
    <lineage>
        <taxon>unclassified sequences</taxon>
        <taxon>metagenomes</taxon>
        <taxon>ecological metagenomes</taxon>
    </lineage>
</organism>
<proteinExistence type="predicted"/>
<protein>
    <submittedName>
        <fullName evidence="2">Putative phospholipid ABC transporter permease protein MlaE</fullName>
    </submittedName>
</protein>
<dbReference type="PANTHER" id="PTHR30188:SF4">
    <property type="entry name" value="PROTEIN TRIGALACTOSYLDIACYLGLYCEROL 1, CHLOROPLASTIC"/>
    <property type="match status" value="1"/>
</dbReference>
<name>A0A644VLJ7_9ZZZZ</name>
<dbReference type="GO" id="GO:0005548">
    <property type="term" value="F:phospholipid transporter activity"/>
    <property type="evidence" value="ECO:0007669"/>
    <property type="project" value="TreeGrafter"/>
</dbReference>
<gene>
    <name evidence="2" type="primary">mlaE_11</name>
    <name evidence="2" type="ORF">SDC9_38288</name>
</gene>